<evidence type="ECO:0000259" key="6">
    <source>
        <dbReference type="Pfam" id="PF00291"/>
    </source>
</evidence>
<comment type="caution">
    <text evidence="7">The sequence shown here is derived from an EMBL/GenBank/DDBJ whole genome shotgun (WGS) entry which is preliminary data.</text>
</comment>
<evidence type="ECO:0000256" key="1">
    <source>
        <dbReference type="ARBA" id="ARBA00001933"/>
    </source>
</evidence>
<evidence type="ECO:0000256" key="5">
    <source>
        <dbReference type="PIRSR" id="PIRSR006278-2"/>
    </source>
</evidence>
<accession>A0A5C6BII2</accession>
<keyword evidence="8" id="KW-1185">Reference proteome</keyword>
<evidence type="ECO:0000313" key="8">
    <source>
        <dbReference type="Proteomes" id="UP000320735"/>
    </source>
</evidence>
<sequence length="351" mass="37524">MPRLTPDELRAAVAKLPHFPLAHTPTPLEHLPKLSKLLGGPQIYIKRDDCTGLTFGGNKTRHNELILGDAIQKQADIFVWGAGIHSNNCRQTAAACAKAGIDIHLVLGRGRPANGPDPIQGNLLLDYLVGAKVEIIEGAIGPDVDEHIMHRSREYAAAGRTVYSWDRKVVKPLAAIGYVTAMIEIAEQSAAQSFTPDAVYLCSAGSTGAGLVAGSKALGLNLPITHCAPIVWPWDTRADMARIAREAGELIGVSIDVESNDIDLSEEYIGPTGYGTSSPAGLEAISLMAREEAILLDPIYSSKAMSGLIDHIRQGRFTADQNVVFVHTGGTPALFSLNDEIMQGIGPRELE</sequence>
<dbReference type="SUPFAM" id="SSF53686">
    <property type="entry name" value="Tryptophan synthase beta subunit-like PLP-dependent enzymes"/>
    <property type="match status" value="1"/>
</dbReference>
<feature type="domain" description="Tryptophan synthase beta chain-like PALP" evidence="6">
    <location>
        <begin position="22"/>
        <end position="329"/>
    </location>
</feature>
<protein>
    <submittedName>
        <fullName evidence="7">L-cysteate sulfo-lyase</fullName>
        <ecNumber evidence="7">4.4.1.25</ecNumber>
    </submittedName>
</protein>
<dbReference type="EMBL" id="SJPP01000001">
    <property type="protein sequence ID" value="TWU11497.1"/>
    <property type="molecule type" value="Genomic_DNA"/>
</dbReference>
<organism evidence="7 8">
    <name type="scientific">Symmachiella macrocystis</name>
    <dbReference type="NCBI Taxonomy" id="2527985"/>
    <lineage>
        <taxon>Bacteria</taxon>
        <taxon>Pseudomonadati</taxon>
        <taxon>Planctomycetota</taxon>
        <taxon>Planctomycetia</taxon>
        <taxon>Planctomycetales</taxon>
        <taxon>Planctomycetaceae</taxon>
        <taxon>Symmachiella</taxon>
    </lineage>
</organism>
<name>A0A5C6BII2_9PLAN</name>
<dbReference type="EC" id="4.4.1.25" evidence="7"/>
<keyword evidence="7" id="KW-0456">Lyase</keyword>
<dbReference type="AlphaFoldDB" id="A0A5C6BII2"/>
<dbReference type="PIRSF" id="PIRSF006278">
    <property type="entry name" value="ACCD_DCysDesulf"/>
    <property type="match status" value="1"/>
</dbReference>
<evidence type="ECO:0000313" key="7">
    <source>
        <dbReference type="EMBL" id="TWU11497.1"/>
    </source>
</evidence>
<evidence type="ECO:0000256" key="3">
    <source>
        <dbReference type="ARBA" id="ARBA00022898"/>
    </source>
</evidence>
<evidence type="ECO:0000256" key="2">
    <source>
        <dbReference type="ARBA" id="ARBA00008639"/>
    </source>
</evidence>
<dbReference type="OrthoDB" id="9801249at2"/>
<keyword evidence="3 5" id="KW-0663">Pyridoxal phosphate</keyword>
<dbReference type="PANTHER" id="PTHR43780">
    <property type="entry name" value="1-AMINOCYCLOPROPANE-1-CARBOXYLATE DEAMINASE-RELATED"/>
    <property type="match status" value="1"/>
</dbReference>
<comment type="cofactor">
    <cofactor evidence="1">
        <name>pyridoxal 5'-phosphate</name>
        <dbReference type="ChEBI" id="CHEBI:597326"/>
    </cofactor>
</comment>
<comment type="similarity">
    <text evidence="2">Belongs to the ACC deaminase/D-cysteine desulfhydrase family.</text>
</comment>
<dbReference type="GO" id="GO:0019148">
    <property type="term" value="F:D-cysteine desulfhydrase activity"/>
    <property type="evidence" value="ECO:0007669"/>
    <property type="project" value="TreeGrafter"/>
</dbReference>
<dbReference type="RefSeq" id="WP_146369094.1">
    <property type="nucleotide sequence ID" value="NZ_SJPP01000001.1"/>
</dbReference>
<evidence type="ECO:0000256" key="4">
    <source>
        <dbReference type="PIRSR" id="PIRSR006278-1"/>
    </source>
</evidence>
<dbReference type="GO" id="GO:0034011">
    <property type="term" value="F:L-cysteate sulfo-lyase activity"/>
    <property type="evidence" value="ECO:0007669"/>
    <property type="project" value="UniProtKB-EC"/>
</dbReference>
<feature type="modified residue" description="N6-(pyridoxal phosphate)lysine" evidence="5">
    <location>
        <position position="59"/>
    </location>
</feature>
<feature type="active site" description="Nucleophile" evidence="4">
    <location>
        <position position="86"/>
    </location>
</feature>
<dbReference type="InterPro" id="IPR036052">
    <property type="entry name" value="TrpB-like_PALP_sf"/>
</dbReference>
<dbReference type="InterPro" id="IPR027278">
    <property type="entry name" value="ACCD_DCysDesulf"/>
</dbReference>
<dbReference type="InterPro" id="IPR001926">
    <property type="entry name" value="TrpB-like_PALP"/>
</dbReference>
<proteinExistence type="inferred from homology"/>
<gene>
    <name evidence="7" type="primary">cuyA</name>
    <name evidence="7" type="ORF">CA54_03040</name>
</gene>
<dbReference type="Gene3D" id="3.40.50.1100">
    <property type="match status" value="2"/>
</dbReference>
<dbReference type="Pfam" id="PF00291">
    <property type="entry name" value="PALP"/>
    <property type="match status" value="1"/>
</dbReference>
<dbReference type="PANTHER" id="PTHR43780:SF2">
    <property type="entry name" value="1-AMINOCYCLOPROPANE-1-CARBOXYLATE DEAMINASE-RELATED"/>
    <property type="match status" value="1"/>
</dbReference>
<reference evidence="7 8" key="1">
    <citation type="submission" date="2019-02" db="EMBL/GenBank/DDBJ databases">
        <title>Deep-cultivation of Planctomycetes and their phenomic and genomic characterization uncovers novel biology.</title>
        <authorList>
            <person name="Wiegand S."/>
            <person name="Jogler M."/>
            <person name="Boedeker C."/>
            <person name="Pinto D."/>
            <person name="Vollmers J."/>
            <person name="Rivas-Marin E."/>
            <person name="Kohn T."/>
            <person name="Peeters S.H."/>
            <person name="Heuer A."/>
            <person name="Rast P."/>
            <person name="Oberbeckmann S."/>
            <person name="Bunk B."/>
            <person name="Jeske O."/>
            <person name="Meyerdierks A."/>
            <person name="Storesund J.E."/>
            <person name="Kallscheuer N."/>
            <person name="Luecker S."/>
            <person name="Lage O.M."/>
            <person name="Pohl T."/>
            <person name="Merkel B.J."/>
            <person name="Hornburger P."/>
            <person name="Mueller R.-W."/>
            <person name="Bruemmer F."/>
            <person name="Labrenz M."/>
            <person name="Spormann A.M."/>
            <person name="Op Den Camp H."/>
            <person name="Overmann J."/>
            <person name="Amann R."/>
            <person name="Jetten M.S.M."/>
            <person name="Mascher T."/>
            <person name="Medema M.H."/>
            <person name="Devos D.P."/>
            <person name="Kaster A.-K."/>
            <person name="Ovreas L."/>
            <person name="Rohde M."/>
            <person name="Galperin M.Y."/>
            <person name="Jogler C."/>
        </authorList>
    </citation>
    <scope>NUCLEOTIDE SEQUENCE [LARGE SCALE GENOMIC DNA]</scope>
    <source>
        <strain evidence="7 8">CA54</strain>
    </source>
</reference>
<dbReference type="Proteomes" id="UP000320735">
    <property type="component" value="Unassembled WGS sequence"/>
</dbReference>